<dbReference type="GO" id="GO:0016987">
    <property type="term" value="F:sigma factor activity"/>
    <property type="evidence" value="ECO:0007669"/>
    <property type="project" value="UniProtKB-KW"/>
</dbReference>
<keyword evidence="3" id="KW-0731">Sigma factor</keyword>
<name>A0A365XTS2_9BACT</name>
<dbReference type="InterPro" id="IPR036388">
    <property type="entry name" value="WH-like_DNA-bd_sf"/>
</dbReference>
<dbReference type="GO" id="GO:0003677">
    <property type="term" value="F:DNA binding"/>
    <property type="evidence" value="ECO:0007669"/>
    <property type="project" value="InterPro"/>
</dbReference>
<evidence type="ECO:0000259" key="5">
    <source>
        <dbReference type="Pfam" id="PF08281"/>
    </source>
</evidence>
<protein>
    <recommendedName>
        <fullName evidence="5">RNA polymerase sigma factor 70 region 4 type 2 domain-containing protein</fullName>
    </recommendedName>
</protein>
<dbReference type="Proteomes" id="UP000253410">
    <property type="component" value="Unassembled WGS sequence"/>
</dbReference>
<dbReference type="SUPFAM" id="SSF88659">
    <property type="entry name" value="Sigma3 and sigma4 domains of RNA polymerase sigma factors"/>
    <property type="match status" value="2"/>
</dbReference>
<evidence type="ECO:0000313" key="7">
    <source>
        <dbReference type="Proteomes" id="UP000253410"/>
    </source>
</evidence>
<sequence length="274" mass="32389">MTDFVHQSSEGENFAHEYFQLFREGNERGLNYIYNKLYKSVFSFARKIIQDEFEITTIIQNAFKLIWDLRNTMQNVAHIKAVICNSVRWGCYNYLRSGYSRIKRGTMSLEHYEDQGISLAVYDPQREIIQWEKALDEQEKVDLIEKAIEHIPEKRKKIMQLILQGYSYKQIAKVTGQSHQYIVAEEERCIRILQPIIDRIRKAHDASKQVKPICISDYKIYLSPLQTRIFELFYENGYSFPEISKELYSAQGEIIRQFFKATEIIDKVNKPGKS</sequence>
<comment type="similarity">
    <text evidence="1">Belongs to the sigma-70 factor family. ECF subfamily.</text>
</comment>
<dbReference type="InterPro" id="IPR013324">
    <property type="entry name" value="RNA_pol_sigma_r3/r4-like"/>
</dbReference>
<evidence type="ECO:0000256" key="4">
    <source>
        <dbReference type="ARBA" id="ARBA00023163"/>
    </source>
</evidence>
<dbReference type="AlphaFoldDB" id="A0A365XTS2"/>
<dbReference type="InterPro" id="IPR014284">
    <property type="entry name" value="RNA_pol_sigma-70_dom"/>
</dbReference>
<keyword evidence="4" id="KW-0804">Transcription</keyword>
<organism evidence="6 7">
    <name type="scientific">Chitinophaga flava</name>
    <dbReference type="NCBI Taxonomy" id="2259036"/>
    <lineage>
        <taxon>Bacteria</taxon>
        <taxon>Pseudomonadati</taxon>
        <taxon>Bacteroidota</taxon>
        <taxon>Chitinophagia</taxon>
        <taxon>Chitinophagales</taxon>
        <taxon>Chitinophagaceae</taxon>
        <taxon>Chitinophaga</taxon>
    </lineage>
</organism>
<dbReference type="Gene3D" id="1.10.1740.10">
    <property type="match status" value="1"/>
</dbReference>
<dbReference type="PANTHER" id="PTHR43133">
    <property type="entry name" value="RNA POLYMERASE ECF-TYPE SIGMA FACTO"/>
    <property type="match status" value="1"/>
</dbReference>
<dbReference type="InterPro" id="IPR039425">
    <property type="entry name" value="RNA_pol_sigma-70-like"/>
</dbReference>
<dbReference type="NCBIfam" id="TIGR02937">
    <property type="entry name" value="sigma70-ECF"/>
    <property type="match status" value="1"/>
</dbReference>
<evidence type="ECO:0000313" key="6">
    <source>
        <dbReference type="EMBL" id="RBL89733.1"/>
    </source>
</evidence>
<evidence type="ECO:0000256" key="1">
    <source>
        <dbReference type="ARBA" id="ARBA00010641"/>
    </source>
</evidence>
<accession>A0A365XTS2</accession>
<dbReference type="GO" id="GO:0006352">
    <property type="term" value="P:DNA-templated transcription initiation"/>
    <property type="evidence" value="ECO:0007669"/>
    <property type="project" value="InterPro"/>
</dbReference>
<dbReference type="Pfam" id="PF08281">
    <property type="entry name" value="Sigma70_r4_2"/>
    <property type="match status" value="1"/>
</dbReference>
<keyword evidence="7" id="KW-1185">Reference proteome</keyword>
<dbReference type="RefSeq" id="WP_113618480.1">
    <property type="nucleotide sequence ID" value="NZ_QFFJ01000002.1"/>
</dbReference>
<keyword evidence="2" id="KW-0805">Transcription regulation</keyword>
<reference evidence="6 7" key="1">
    <citation type="submission" date="2018-05" db="EMBL/GenBank/DDBJ databases">
        <title>Chitinophaga sp. K3CV102501T nov., isolated from isolated from a monsoon evergreen broad-leaved forest soil.</title>
        <authorList>
            <person name="Lv Y."/>
        </authorList>
    </citation>
    <scope>NUCLEOTIDE SEQUENCE [LARGE SCALE GENOMIC DNA]</scope>
    <source>
        <strain evidence="6 7">GDMCC 1.1325</strain>
    </source>
</reference>
<evidence type="ECO:0000256" key="2">
    <source>
        <dbReference type="ARBA" id="ARBA00023015"/>
    </source>
</evidence>
<proteinExistence type="inferred from homology"/>
<dbReference type="OrthoDB" id="759001at2"/>
<dbReference type="Gene3D" id="1.10.10.10">
    <property type="entry name" value="Winged helix-like DNA-binding domain superfamily/Winged helix DNA-binding domain"/>
    <property type="match status" value="1"/>
</dbReference>
<evidence type="ECO:0000256" key="3">
    <source>
        <dbReference type="ARBA" id="ARBA00023082"/>
    </source>
</evidence>
<dbReference type="SUPFAM" id="SSF88946">
    <property type="entry name" value="Sigma2 domain of RNA polymerase sigma factors"/>
    <property type="match status" value="1"/>
</dbReference>
<dbReference type="InterPro" id="IPR013249">
    <property type="entry name" value="RNA_pol_sigma70_r4_t2"/>
</dbReference>
<gene>
    <name evidence="6" type="ORF">DF182_24890</name>
</gene>
<dbReference type="EMBL" id="QFFJ01000002">
    <property type="protein sequence ID" value="RBL89733.1"/>
    <property type="molecule type" value="Genomic_DNA"/>
</dbReference>
<feature type="domain" description="RNA polymerase sigma factor 70 region 4 type 2" evidence="5">
    <location>
        <begin position="143"/>
        <end position="178"/>
    </location>
</feature>
<dbReference type="PANTHER" id="PTHR43133:SF46">
    <property type="entry name" value="RNA POLYMERASE SIGMA-70 FACTOR ECF SUBFAMILY"/>
    <property type="match status" value="1"/>
</dbReference>
<dbReference type="InterPro" id="IPR013325">
    <property type="entry name" value="RNA_pol_sigma_r2"/>
</dbReference>
<comment type="caution">
    <text evidence="6">The sequence shown here is derived from an EMBL/GenBank/DDBJ whole genome shotgun (WGS) entry which is preliminary data.</text>
</comment>